<sequence length="213" mass="24360">MLFQLVKKDFLIVKKYVLIMFAVCILFPVFLLWRSPEYAGILGFVLITIFSIFMLLQYVSLKETQYPKASTLLCALPFSRKNIVLSKYIFCILIYLACCLIFGIETLIFPQLRSIGYKVPILLFMVVSLFLGVYLPAQYKLGYEKTKLFFVVLIMASPFIFAQSLKIENSFITNILDNINPVFLVTCSMIASFLILIVSSAISVRIYKKADLS</sequence>
<dbReference type="PANTHER" id="PTHR41309">
    <property type="entry name" value="MEMBRANE PROTEIN-RELATED"/>
    <property type="match status" value="1"/>
</dbReference>
<accession>A0A1E3UD97</accession>
<gene>
    <name evidence="2" type="ORF">BEI59_25695</name>
</gene>
<dbReference type="RefSeq" id="WP_010817906.1">
    <property type="nucleotide sequence ID" value="NZ_MEHA01000025.1"/>
</dbReference>
<proteinExistence type="predicted"/>
<dbReference type="Pfam" id="PF13346">
    <property type="entry name" value="ABC2_membrane_5"/>
    <property type="match status" value="1"/>
</dbReference>
<feature type="transmembrane region" description="Helical" evidence="1">
    <location>
        <begin position="179"/>
        <end position="204"/>
    </location>
</feature>
<feature type="transmembrane region" description="Helical" evidence="1">
    <location>
        <begin position="12"/>
        <end position="33"/>
    </location>
</feature>
<name>A0A1E3UD97_9FIRM</name>
<dbReference type="AlphaFoldDB" id="A0A1E3UD97"/>
<evidence type="ECO:0000256" key="1">
    <source>
        <dbReference type="SAM" id="Phobius"/>
    </source>
</evidence>
<feature type="transmembrane region" description="Helical" evidence="1">
    <location>
        <begin position="39"/>
        <end position="59"/>
    </location>
</feature>
<evidence type="ECO:0000313" key="3">
    <source>
        <dbReference type="Proteomes" id="UP000094271"/>
    </source>
</evidence>
<dbReference type="InterPro" id="IPR025699">
    <property type="entry name" value="ABC2_memb-like"/>
</dbReference>
<keyword evidence="1" id="KW-1133">Transmembrane helix</keyword>
<keyword evidence="1" id="KW-0812">Transmembrane</keyword>
<keyword evidence="1" id="KW-0472">Membrane</keyword>
<feature type="transmembrane region" description="Helical" evidence="1">
    <location>
        <begin position="88"/>
        <end position="109"/>
    </location>
</feature>
<feature type="transmembrane region" description="Helical" evidence="1">
    <location>
        <begin position="115"/>
        <end position="136"/>
    </location>
</feature>
<dbReference type="EMBL" id="MEHA01000025">
    <property type="protein sequence ID" value="ODR46026.1"/>
    <property type="molecule type" value="Genomic_DNA"/>
</dbReference>
<feature type="transmembrane region" description="Helical" evidence="1">
    <location>
        <begin position="148"/>
        <end position="167"/>
    </location>
</feature>
<protein>
    <submittedName>
        <fullName evidence="2">ABC transporter permease</fullName>
    </submittedName>
</protein>
<evidence type="ECO:0000313" key="2">
    <source>
        <dbReference type="EMBL" id="ODR46026.1"/>
    </source>
</evidence>
<organism evidence="2 3">
    <name type="scientific">Eisenbergiella tayi</name>
    <dbReference type="NCBI Taxonomy" id="1432052"/>
    <lineage>
        <taxon>Bacteria</taxon>
        <taxon>Bacillati</taxon>
        <taxon>Bacillota</taxon>
        <taxon>Clostridia</taxon>
        <taxon>Lachnospirales</taxon>
        <taxon>Lachnospiraceae</taxon>
        <taxon>Eisenbergiella</taxon>
    </lineage>
</organism>
<reference evidence="2 3" key="1">
    <citation type="submission" date="2016-08" db="EMBL/GenBank/DDBJ databases">
        <authorList>
            <person name="Seilhamer J.J."/>
        </authorList>
    </citation>
    <scope>NUCLEOTIDE SEQUENCE [LARGE SCALE GENOMIC DNA]</scope>
    <source>
        <strain evidence="2 3">NML150140-1</strain>
    </source>
</reference>
<dbReference type="OrthoDB" id="1826454at2"/>
<dbReference type="Proteomes" id="UP000094271">
    <property type="component" value="Unassembled WGS sequence"/>
</dbReference>
<comment type="caution">
    <text evidence="2">The sequence shown here is derived from an EMBL/GenBank/DDBJ whole genome shotgun (WGS) entry which is preliminary data.</text>
</comment>
<dbReference type="PANTHER" id="PTHR41309:SF2">
    <property type="entry name" value="MEMBRANE PROTEIN"/>
    <property type="match status" value="1"/>
</dbReference>